<dbReference type="InterPro" id="IPR001839">
    <property type="entry name" value="TGF-b_C"/>
</dbReference>
<proteinExistence type="evidence at transcript level"/>
<evidence type="ECO:0000256" key="2">
    <source>
        <dbReference type="ARBA" id="ARBA00022525"/>
    </source>
</evidence>
<dbReference type="CDD" id="cd13756">
    <property type="entry name" value="TGF_beta_BMPs_GDFs"/>
    <property type="match status" value="1"/>
</dbReference>
<comment type="subcellular location">
    <subcellularLocation>
        <location evidence="1">Secreted</location>
    </subcellularLocation>
</comment>
<reference evidence="7" key="1">
    <citation type="journal article" date="2014" name="Nat. Commun.">
        <title>Developmental gene expression provides clues to relationships between sponge and eumetazoan body plans.</title>
        <authorList>
            <person name="Leininger S."/>
            <person name="Adamski M."/>
            <person name="Bergum B."/>
            <person name="Guder C."/>
            <person name="Liu J."/>
            <person name="Laplante M."/>
            <person name="Brate J."/>
            <person name="Hoffmann F."/>
            <person name="Fortunato S."/>
            <person name="Jordal S."/>
            <person name="Rapp H.T."/>
            <person name="Adamska M."/>
        </authorList>
    </citation>
    <scope>NUCLEOTIDE SEQUENCE</scope>
</reference>
<evidence type="ECO:0000259" key="6">
    <source>
        <dbReference type="PROSITE" id="PS51362"/>
    </source>
</evidence>
<feature type="signal peptide" evidence="5">
    <location>
        <begin position="1"/>
        <end position="25"/>
    </location>
</feature>
<dbReference type="SMART" id="SM00204">
    <property type="entry name" value="TGFB"/>
    <property type="match status" value="1"/>
</dbReference>
<feature type="region of interest" description="Disordered" evidence="4">
    <location>
        <begin position="294"/>
        <end position="322"/>
    </location>
</feature>
<evidence type="ECO:0000256" key="3">
    <source>
        <dbReference type="RuleBase" id="RU000354"/>
    </source>
</evidence>
<evidence type="ECO:0000256" key="5">
    <source>
        <dbReference type="SAM" id="SignalP"/>
    </source>
</evidence>
<feature type="non-terminal residue" evidence="7">
    <location>
        <position position="1"/>
    </location>
</feature>
<evidence type="ECO:0000256" key="1">
    <source>
        <dbReference type="ARBA" id="ARBA00004613"/>
    </source>
</evidence>
<dbReference type="PROSITE" id="PS51362">
    <property type="entry name" value="TGF_BETA_2"/>
    <property type="match status" value="1"/>
</dbReference>
<evidence type="ECO:0000256" key="4">
    <source>
        <dbReference type="SAM" id="MobiDB-lite"/>
    </source>
</evidence>
<keyword evidence="2" id="KW-0964">Secreted</keyword>
<dbReference type="GO" id="GO:0005576">
    <property type="term" value="C:extracellular region"/>
    <property type="evidence" value="ECO:0007669"/>
    <property type="project" value="UniProtKB-SubCell"/>
</dbReference>
<organism evidence="7">
    <name type="scientific">Sycon ciliatum</name>
    <dbReference type="NCBI Taxonomy" id="27933"/>
    <lineage>
        <taxon>Eukaryota</taxon>
        <taxon>Metazoa</taxon>
        <taxon>Porifera</taxon>
        <taxon>Calcarea</taxon>
        <taxon>Calcaronea</taxon>
        <taxon>Leucosolenida</taxon>
        <taxon>Sycettidae</taxon>
        <taxon>Sycon</taxon>
    </lineage>
</organism>
<feature type="chain" id="PRO_5001724050" evidence="5">
    <location>
        <begin position="26"/>
        <end position="422"/>
    </location>
</feature>
<keyword evidence="3" id="KW-0339">Growth factor</keyword>
<dbReference type="SUPFAM" id="SSF57501">
    <property type="entry name" value="Cystine-knot cytokines"/>
    <property type="match status" value="1"/>
</dbReference>
<dbReference type="EMBL" id="HG973399">
    <property type="protein sequence ID" value="CDO67938.1"/>
    <property type="molecule type" value="mRNA"/>
</dbReference>
<dbReference type="Pfam" id="PF00019">
    <property type="entry name" value="TGF_beta"/>
    <property type="match status" value="1"/>
</dbReference>
<dbReference type="GO" id="GO:0008083">
    <property type="term" value="F:growth factor activity"/>
    <property type="evidence" value="ECO:0007669"/>
    <property type="project" value="UniProtKB-KW"/>
</dbReference>
<comment type="similarity">
    <text evidence="3">Belongs to the TGF-beta family.</text>
</comment>
<dbReference type="AlphaFoldDB" id="A0A077SQR6"/>
<gene>
    <name evidence="7" type="primary">TgfBS</name>
</gene>
<evidence type="ECO:0000313" key="7">
    <source>
        <dbReference type="EMBL" id="CDO67938.1"/>
    </source>
</evidence>
<name>A0A077SQR6_9METZ</name>
<dbReference type="InterPro" id="IPR029034">
    <property type="entry name" value="Cystine-knot_cytokine"/>
</dbReference>
<sequence length="422" mass="46524">MTRPSHFLAKIAVLLCVVICPLAMCQTRLDAARSRRDAAARTGSVSRVRRSAAERLAETIESDKQATAGRYLESLGSDPTVVSHGHDKPSWQERCAAGRAGNQPSFSAMVPTADEKVRITRWARGSQCGVRVRLVMLYTNEVLKYDTKETCEAVLHLCGLVESFKSFLQSPASSNRDCANGNDWTGLMGEVFHGSVRLGDFNSSNCNALRITDQIAGMPVQPAEFRLRVVLHARRHRQPSTSTWSNVNTGVALHGFNQPRLYTDHGLIHLTLVPWLDLQQYILGNVTRAGLTLNGASQQPSGENVHSDRKRRSNPGDCRPKSANVTASTFNDLFPFRIVAPPMIEIGYCSGSCRNIILQPDLAPSLYHEVTWRHAVIHGSPMPHCLPVKFSKTALITHQSHSNGGTLMKHFADLKVIECHCS</sequence>
<feature type="compositionally biased region" description="Polar residues" evidence="4">
    <location>
        <begin position="294"/>
        <end position="304"/>
    </location>
</feature>
<keyword evidence="5" id="KW-0732">Signal</keyword>
<protein>
    <submittedName>
        <fullName evidence="7">Transforming growth factor beta S SciTgfBS</fullName>
    </submittedName>
</protein>
<feature type="domain" description="TGF-beta family profile" evidence="6">
    <location>
        <begin position="309"/>
        <end position="422"/>
    </location>
</feature>
<dbReference type="Gene3D" id="2.10.90.10">
    <property type="entry name" value="Cystine-knot cytokines"/>
    <property type="match status" value="1"/>
</dbReference>
<accession>A0A077SQR6</accession>